<dbReference type="GO" id="GO:0055085">
    <property type="term" value="P:transmembrane transport"/>
    <property type="evidence" value="ECO:0007669"/>
    <property type="project" value="TreeGrafter"/>
</dbReference>
<feature type="compositionally biased region" description="Acidic residues" evidence="8">
    <location>
        <begin position="378"/>
        <end position="390"/>
    </location>
</feature>
<dbReference type="OrthoDB" id="9784366at2"/>
<evidence type="ECO:0000256" key="9">
    <source>
        <dbReference type="SAM" id="Phobius"/>
    </source>
</evidence>
<dbReference type="Pfam" id="PF01594">
    <property type="entry name" value="AI-2E_transport"/>
    <property type="match status" value="1"/>
</dbReference>
<proteinExistence type="inferred from homology"/>
<evidence type="ECO:0000256" key="3">
    <source>
        <dbReference type="ARBA" id="ARBA00022448"/>
    </source>
</evidence>
<dbReference type="RefSeq" id="WP_010850320.1">
    <property type="nucleotide sequence ID" value="NZ_HF570956.1"/>
</dbReference>
<feature type="transmembrane region" description="Helical" evidence="9">
    <location>
        <begin position="159"/>
        <end position="188"/>
    </location>
</feature>
<keyword evidence="11" id="KW-1185">Reference proteome</keyword>
<name>N0E3U4_9MICO</name>
<evidence type="ECO:0000256" key="2">
    <source>
        <dbReference type="ARBA" id="ARBA00009773"/>
    </source>
</evidence>
<reference evidence="10 11" key="1">
    <citation type="journal article" date="2013" name="ISME J.">
        <title>A metabolic model for members of the genus Tetrasphaera involved in enhanced biological phosphorus removal.</title>
        <authorList>
            <person name="Kristiansen R."/>
            <person name="Nguyen H.T.T."/>
            <person name="Saunders A.M."/>
            <person name="Nielsen J.L."/>
            <person name="Wimmer R."/>
            <person name="Le V.Q."/>
            <person name="McIlroy S.J."/>
            <person name="Petrovski S."/>
            <person name="Seviour R.J."/>
            <person name="Calteau A."/>
            <person name="Nielsen K.L."/>
            <person name="Nielsen P.H."/>
        </authorList>
    </citation>
    <scope>NUCLEOTIDE SEQUENCE [LARGE SCALE GENOMIC DNA]</scope>
    <source>
        <strain evidence="10 11">Lp2</strain>
    </source>
</reference>
<feature type="transmembrane region" description="Helical" evidence="9">
    <location>
        <begin position="21"/>
        <end position="40"/>
    </location>
</feature>
<feature type="transmembrane region" description="Helical" evidence="9">
    <location>
        <begin position="322"/>
        <end position="349"/>
    </location>
</feature>
<evidence type="ECO:0000256" key="6">
    <source>
        <dbReference type="ARBA" id="ARBA00022989"/>
    </source>
</evidence>
<evidence type="ECO:0000256" key="1">
    <source>
        <dbReference type="ARBA" id="ARBA00004651"/>
    </source>
</evidence>
<gene>
    <name evidence="10" type="ORF">BN10_580036</name>
</gene>
<dbReference type="InterPro" id="IPR002549">
    <property type="entry name" value="AI-2E-like"/>
</dbReference>
<comment type="similarity">
    <text evidence="2">Belongs to the autoinducer-2 exporter (AI-2E) (TC 2.A.86) family.</text>
</comment>
<feature type="compositionally biased region" description="Low complexity" evidence="8">
    <location>
        <begin position="391"/>
        <end position="406"/>
    </location>
</feature>
<dbReference type="EMBL" id="CAIZ01000128">
    <property type="protein sequence ID" value="CCH70471.1"/>
    <property type="molecule type" value="Genomic_DNA"/>
</dbReference>
<sequence length="420" mass="44244">MSGHTQGDPSTARRVMEAVPFGLWVTGAVSAIIVVTGMALTTVNRALSPVSSVIIAIVIALLLTALLQPLTSWLRRLGLRQGLAATLTMFAFLIGLAGVFWLTGSQIASGAQDLVDGVFDGLDSVQDWLKTEPFGISGDQVSSWIEQGREWLQSNWTSLAGGVLSAGSALSTVGVVFVIALVSTYFFLAQGRRLWLWFLRLLPRPTQQPVHDSMRRGWVAVLAYSRTQIIVAAVDAVGIGLGALLLGVPLVVPIAVLTFLMAFIPVVGAVLSGIVAVLIAFASNGWVAALIMIGVVLAVQQIESNVLQPLLMSRAVDIHPLAVILGVTVFSSVWGIMGALVSVPAMALVKVVVLSLRGHDPYPQLGSDPVPPYRESDPQDTDEPLVDEAEATAAGAPAAAATATPADEVNEQQPPRATRT</sequence>
<dbReference type="GO" id="GO:0005886">
    <property type="term" value="C:plasma membrane"/>
    <property type="evidence" value="ECO:0007669"/>
    <property type="project" value="UniProtKB-SubCell"/>
</dbReference>
<keyword evidence="5 9" id="KW-0812">Transmembrane</keyword>
<evidence type="ECO:0000256" key="8">
    <source>
        <dbReference type="SAM" id="MobiDB-lite"/>
    </source>
</evidence>
<dbReference type="AlphaFoldDB" id="N0E3U4"/>
<keyword evidence="6 9" id="KW-1133">Transmembrane helix</keyword>
<accession>N0E3U4</accession>
<feature type="transmembrane region" description="Helical" evidence="9">
    <location>
        <begin position="286"/>
        <end position="302"/>
    </location>
</feature>
<evidence type="ECO:0000256" key="7">
    <source>
        <dbReference type="ARBA" id="ARBA00023136"/>
    </source>
</evidence>
<comment type="subcellular location">
    <subcellularLocation>
        <location evidence="1">Cell membrane</location>
        <topology evidence="1">Multi-pass membrane protein</topology>
    </subcellularLocation>
</comment>
<keyword evidence="4" id="KW-1003">Cell membrane</keyword>
<keyword evidence="7 9" id="KW-0472">Membrane</keyword>
<comment type="caution">
    <text evidence="10">The sequence shown here is derived from an EMBL/GenBank/DDBJ whole genome shotgun (WGS) entry which is preliminary data.</text>
</comment>
<dbReference type="eggNOG" id="COG0628">
    <property type="taxonomic scope" value="Bacteria"/>
</dbReference>
<dbReference type="HOGENOM" id="CLU_031275_3_2_11"/>
<feature type="transmembrane region" description="Helical" evidence="9">
    <location>
        <begin position="46"/>
        <end position="70"/>
    </location>
</feature>
<feature type="transmembrane region" description="Helical" evidence="9">
    <location>
        <begin position="254"/>
        <end position="279"/>
    </location>
</feature>
<evidence type="ECO:0000313" key="11">
    <source>
        <dbReference type="Proteomes" id="UP000013167"/>
    </source>
</evidence>
<feature type="compositionally biased region" description="Polar residues" evidence="8">
    <location>
        <begin position="411"/>
        <end position="420"/>
    </location>
</feature>
<feature type="region of interest" description="Disordered" evidence="8">
    <location>
        <begin position="363"/>
        <end position="420"/>
    </location>
</feature>
<dbReference type="PANTHER" id="PTHR21716:SF53">
    <property type="entry name" value="PERMEASE PERM-RELATED"/>
    <property type="match status" value="1"/>
</dbReference>
<feature type="transmembrane region" description="Helical" evidence="9">
    <location>
        <begin position="229"/>
        <end position="248"/>
    </location>
</feature>
<evidence type="ECO:0000256" key="4">
    <source>
        <dbReference type="ARBA" id="ARBA00022475"/>
    </source>
</evidence>
<dbReference type="PANTHER" id="PTHR21716">
    <property type="entry name" value="TRANSMEMBRANE PROTEIN"/>
    <property type="match status" value="1"/>
</dbReference>
<protein>
    <recommendedName>
        <fullName evidence="12">Integral membrane protein</fullName>
    </recommendedName>
</protein>
<evidence type="ECO:0000256" key="5">
    <source>
        <dbReference type="ARBA" id="ARBA00022692"/>
    </source>
</evidence>
<organism evidence="10 11">
    <name type="scientific">Phycicoccus elongatus Lp2</name>
    <dbReference type="NCBI Taxonomy" id="1193181"/>
    <lineage>
        <taxon>Bacteria</taxon>
        <taxon>Bacillati</taxon>
        <taxon>Actinomycetota</taxon>
        <taxon>Actinomycetes</taxon>
        <taxon>Micrococcales</taxon>
        <taxon>Intrasporangiaceae</taxon>
        <taxon>Phycicoccus</taxon>
    </lineage>
</organism>
<dbReference type="STRING" id="1193181.BN10_580036"/>
<keyword evidence="3" id="KW-0813">Transport</keyword>
<dbReference type="Proteomes" id="UP000013167">
    <property type="component" value="Unassembled WGS sequence"/>
</dbReference>
<evidence type="ECO:0008006" key="12">
    <source>
        <dbReference type="Google" id="ProtNLM"/>
    </source>
</evidence>
<evidence type="ECO:0000313" key="10">
    <source>
        <dbReference type="EMBL" id="CCH70471.1"/>
    </source>
</evidence>
<feature type="transmembrane region" description="Helical" evidence="9">
    <location>
        <begin position="82"/>
        <end position="102"/>
    </location>
</feature>